<dbReference type="EMBL" id="LT622872">
    <property type="protein sequence ID" value="SCW23228.1"/>
    <property type="molecule type" value="Genomic_DNA"/>
</dbReference>
<keyword evidence="3 8" id="KW-0699">rRNA-binding</keyword>
<dbReference type="HAMAP" id="MF_01331_B">
    <property type="entry name" value="Ribosomal_uL22_B"/>
    <property type="match status" value="1"/>
</dbReference>
<dbReference type="GeneID" id="29999832"/>
<dbReference type="InterPro" id="IPR001063">
    <property type="entry name" value="Ribosomal_uL22"/>
</dbReference>
<dbReference type="GO" id="GO:0019843">
    <property type="term" value="F:rRNA binding"/>
    <property type="evidence" value="ECO:0007669"/>
    <property type="project" value="UniProtKB-UniRule"/>
</dbReference>
<dbReference type="CDD" id="cd00336">
    <property type="entry name" value="Ribosomal_L22"/>
    <property type="match status" value="1"/>
</dbReference>
<keyword evidence="4 8" id="KW-0694">RNA-binding</keyword>
<organism evidence="11">
    <name type="scientific">Neoizziella asiatica</name>
    <dbReference type="NCBI Taxonomy" id="1077397"/>
    <lineage>
        <taxon>Eukaryota</taxon>
        <taxon>Rhodophyta</taxon>
        <taxon>Florideophyceae</taxon>
        <taxon>Nemaliophycidae</taxon>
        <taxon>Nemaliales</taxon>
        <taxon>Liagoraceae</taxon>
        <taxon>Neoizziella</taxon>
    </lineage>
</organism>
<dbReference type="SUPFAM" id="SSF54843">
    <property type="entry name" value="Ribosomal protein L22"/>
    <property type="match status" value="1"/>
</dbReference>
<keyword evidence="6 8" id="KW-0687">Ribonucleoprotein</keyword>
<dbReference type="RefSeq" id="YP_009314773.1">
    <property type="nucleotide sequence ID" value="NC_031663.1"/>
</dbReference>
<dbReference type="GO" id="GO:0003735">
    <property type="term" value="F:structural constituent of ribosome"/>
    <property type="evidence" value="ECO:0007669"/>
    <property type="project" value="InterPro"/>
</dbReference>
<geneLocation type="chloroplast" evidence="11"/>
<reference evidence="11" key="2">
    <citation type="submission" date="2016-10" db="EMBL/GenBank/DDBJ databases">
        <authorList>
            <person name="de Groot N.N."/>
        </authorList>
    </citation>
    <scope>NUCLEOTIDE SEQUENCE</scope>
    <source>
        <strain evidence="11">J.0154</strain>
    </source>
</reference>
<sequence length="125" mass="14122">MIVKQEGKTMTNIAVQATGKYLRLSVQKVNRVLAQIRGKSYQEAKLILQFMPYRSCDSINKILDSAVSNAEHNHGLEKKDLKIESIFVNQGPKMKRFQPRAQGRAFPIHKPTCHITIVLTTSQTA</sequence>
<comment type="function">
    <text evidence="8 10">The globular domain of the protein is located near the polypeptide exit tunnel on the outside of the subunit, while an extended beta-hairpin is found that lines the wall of the exit tunnel in the center of the 70S ribosome.</text>
</comment>
<gene>
    <name evidence="8 11" type="primary">rpl22</name>
    <name evidence="11" type="ORF">J0154_167</name>
</gene>
<keyword evidence="11" id="KW-0934">Plastid</keyword>
<dbReference type="NCBIfam" id="TIGR01044">
    <property type="entry name" value="rplV_bact"/>
    <property type="match status" value="1"/>
</dbReference>
<dbReference type="Gene3D" id="3.90.470.10">
    <property type="entry name" value="Ribosomal protein L22/L17"/>
    <property type="match status" value="1"/>
</dbReference>
<comment type="function">
    <text evidence="1 8 10">This protein binds specifically to 23S rRNA.</text>
</comment>
<dbReference type="InterPro" id="IPR036394">
    <property type="entry name" value="Ribosomal_uL22_sf"/>
</dbReference>
<reference evidence="11" key="1">
    <citation type="submission" date="2016-10" db="EMBL/GenBank/DDBJ databases">
        <title>Chloroplast genomes as a tool to resolve red algal phylogenies: a case study in the Nemaliales.</title>
        <authorList>
            <person name="Costa J.F."/>
            <person name="Lin S.M."/>
            <person name="Macaya E.C."/>
            <person name="Fernandez-Garcia C."/>
            <person name="Verbruggen H."/>
        </authorList>
    </citation>
    <scope>NUCLEOTIDE SEQUENCE</scope>
    <source>
        <strain evidence="11">J.0154</strain>
    </source>
</reference>
<dbReference type="AlphaFoldDB" id="A0A1G4NX38"/>
<evidence type="ECO:0000256" key="6">
    <source>
        <dbReference type="ARBA" id="ARBA00023274"/>
    </source>
</evidence>
<protein>
    <recommendedName>
        <fullName evidence="7 8">Large ribosomal subunit protein uL22c</fullName>
    </recommendedName>
</protein>
<keyword evidence="11" id="KW-0150">Chloroplast</keyword>
<dbReference type="InterPro" id="IPR018260">
    <property type="entry name" value="Ribosomal_uL22_CS"/>
</dbReference>
<dbReference type="GO" id="GO:0006412">
    <property type="term" value="P:translation"/>
    <property type="evidence" value="ECO:0007669"/>
    <property type="project" value="UniProtKB-UniRule"/>
</dbReference>
<proteinExistence type="inferred from homology"/>
<dbReference type="InterPro" id="IPR047867">
    <property type="entry name" value="Ribosomal_uL22_bac/org-type"/>
</dbReference>
<keyword evidence="5 8" id="KW-0689">Ribosomal protein</keyword>
<comment type="similarity">
    <text evidence="2 8 9">Belongs to the universal ribosomal protein uL22 family.</text>
</comment>
<evidence type="ECO:0000256" key="1">
    <source>
        <dbReference type="ARBA" id="ARBA00003611"/>
    </source>
</evidence>
<comment type="subcellular location">
    <subcellularLocation>
        <location evidence="8 10">Plastid</location>
        <location evidence="8 10">Chloroplast</location>
    </subcellularLocation>
</comment>
<evidence type="ECO:0000256" key="3">
    <source>
        <dbReference type="ARBA" id="ARBA00022730"/>
    </source>
</evidence>
<evidence type="ECO:0000256" key="4">
    <source>
        <dbReference type="ARBA" id="ARBA00022884"/>
    </source>
</evidence>
<dbReference type="PROSITE" id="PS00464">
    <property type="entry name" value="RIBOSOMAL_L22"/>
    <property type="match status" value="1"/>
</dbReference>
<evidence type="ECO:0000256" key="7">
    <source>
        <dbReference type="ARBA" id="ARBA00035285"/>
    </source>
</evidence>
<evidence type="ECO:0000256" key="8">
    <source>
        <dbReference type="HAMAP-Rule" id="MF_01331"/>
    </source>
</evidence>
<evidence type="ECO:0000256" key="2">
    <source>
        <dbReference type="ARBA" id="ARBA00009451"/>
    </source>
</evidence>
<evidence type="ECO:0000313" key="11">
    <source>
        <dbReference type="EMBL" id="SCW23228.1"/>
    </source>
</evidence>
<evidence type="ECO:0000256" key="5">
    <source>
        <dbReference type="ARBA" id="ARBA00022980"/>
    </source>
</evidence>
<comment type="subunit">
    <text evidence="8">Part of the 50S ribosomal subunit.</text>
</comment>
<evidence type="ECO:0000256" key="10">
    <source>
        <dbReference type="RuleBase" id="RU004009"/>
    </source>
</evidence>
<dbReference type="Pfam" id="PF00237">
    <property type="entry name" value="Ribosomal_L22"/>
    <property type="match status" value="1"/>
</dbReference>
<dbReference type="GO" id="GO:0015934">
    <property type="term" value="C:large ribosomal subunit"/>
    <property type="evidence" value="ECO:0007669"/>
    <property type="project" value="InterPro"/>
</dbReference>
<dbReference type="PANTHER" id="PTHR13501:SF8">
    <property type="entry name" value="LARGE RIBOSOMAL SUBUNIT PROTEIN UL22M"/>
    <property type="match status" value="1"/>
</dbReference>
<name>A0A1G4NX38_9FLOR</name>
<accession>A0A1G4NX38</accession>
<dbReference type="InterPro" id="IPR005727">
    <property type="entry name" value="Ribosomal_uL22_bac/chlpt-type"/>
</dbReference>
<evidence type="ECO:0000256" key="9">
    <source>
        <dbReference type="RuleBase" id="RU004005"/>
    </source>
</evidence>
<dbReference type="GO" id="GO:0009507">
    <property type="term" value="C:chloroplast"/>
    <property type="evidence" value="ECO:0007669"/>
    <property type="project" value="UniProtKB-SubCell"/>
</dbReference>
<dbReference type="PANTHER" id="PTHR13501">
    <property type="entry name" value="CHLOROPLAST 50S RIBOSOMAL PROTEIN L22-RELATED"/>
    <property type="match status" value="1"/>
</dbReference>